<dbReference type="InterPro" id="IPR014612">
    <property type="entry name" value="Pop7/Rpp20"/>
</dbReference>
<dbReference type="Proteomes" id="UP000054144">
    <property type="component" value="Unassembled WGS sequence"/>
</dbReference>
<keyword evidence="2" id="KW-0819">tRNA processing</keyword>
<name>A0A0D7AEL3_9AGAR</name>
<dbReference type="AlphaFoldDB" id="A0A0D7AEL3"/>
<gene>
    <name evidence="5" type="ORF">FISHEDRAFT_6247</name>
</gene>
<dbReference type="GO" id="GO:0001682">
    <property type="term" value="P:tRNA 5'-leader removal"/>
    <property type="evidence" value="ECO:0007669"/>
    <property type="project" value="InterPro"/>
</dbReference>
<evidence type="ECO:0000256" key="4">
    <source>
        <dbReference type="SAM" id="MobiDB-lite"/>
    </source>
</evidence>
<feature type="non-terminal residue" evidence="5">
    <location>
        <position position="152"/>
    </location>
</feature>
<dbReference type="Gene3D" id="3.30.110.20">
    <property type="entry name" value="Alba-like domain"/>
    <property type="match status" value="1"/>
</dbReference>
<reference evidence="5 6" key="1">
    <citation type="journal article" date="2015" name="Fungal Genet. Biol.">
        <title>Evolution of novel wood decay mechanisms in Agaricales revealed by the genome sequences of Fistulina hepatica and Cylindrobasidium torrendii.</title>
        <authorList>
            <person name="Floudas D."/>
            <person name="Held B.W."/>
            <person name="Riley R."/>
            <person name="Nagy L.G."/>
            <person name="Koehler G."/>
            <person name="Ransdell A.S."/>
            <person name="Younus H."/>
            <person name="Chow J."/>
            <person name="Chiniquy J."/>
            <person name="Lipzen A."/>
            <person name="Tritt A."/>
            <person name="Sun H."/>
            <person name="Haridas S."/>
            <person name="LaButti K."/>
            <person name="Ohm R.A."/>
            <person name="Kues U."/>
            <person name="Blanchette R.A."/>
            <person name="Grigoriev I.V."/>
            <person name="Minto R.E."/>
            <person name="Hibbett D.S."/>
        </authorList>
    </citation>
    <scope>NUCLEOTIDE SEQUENCE [LARGE SCALE GENOMIC DNA]</scope>
    <source>
        <strain evidence="5 6">ATCC 64428</strain>
    </source>
</reference>
<protein>
    <submittedName>
        <fullName evidence="5">Uncharacterized protein</fullName>
    </submittedName>
</protein>
<proteinExistence type="predicted"/>
<comment type="subcellular location">
    <subcellularLocation>
        <location evidence="1">Nucleus</location>
        <location evidence="1">Nucleolus</location>
    </subcellularLocation>
</comment>
<dbReference type="PANTHER" id="PTHR15314">
    <property type="entry name" value="RIBONUCLEASE P PROTEIN SUBUNIT P20"/>
    <property type="match status" value="1"/>
</dbReference>
<evidence type="ECO:0000313" key="6">
    <source>
        <dbReference type="Proteomes" id="UP000054144"/>
    </source>
</evidence>
<keyword evidence="3" id="KW-0539">Nucleus</keyword>
<keyword evidence="6" id="KW-1185">Reference proteome</keyword>
<accession>A0A0D7AEL3</accession>
<feature type="region of interest" description="Disordered" evidence="4">
    <location>
        <begin position="1"/>
        <end position="25"/>
    </location>
</feature>
<dbReference type="Pfam" id="PF12328">
    <property type="entry name" value="Rpp20"/>
    <property type="match status" value="1"/>
</dbReference>
<dbReference type="GO" id="GO:0003676">
    <property type="term" value="F:nucleic acid binding"/>
    <property type="evidence" value="ECO:0007669"/>
    <property type="project" value="InterPro"/>
</dbReference>
<dbReference type="PANTHER" id="PTHR15314:SF1">
    <property type="entry name" value="RIBONUCLEASE P PROTEIN SUBUNIT P20"/>
    <property type="match status" value="1"/>
</dbReference>
<evidence type="ECO:0000313" key="5">
    <source>
        <dbReference type="EMBL" id="KIY48306.1"/>
    </source>
</evidence>
<organism evidence="5 6">
    <name type="scientific">Fistulina hepatica ATCC 64428</name>
    <dbReference type="NCBI Taxonomy" id="1128425"/>
    <lineage>
        <taxon>Eukaryota</taxon>
        <taxon>Fungi</taxon>
        <taxon>Dikarya</taxon>
        <taxon>Basidiomycota</taxon>
        <taxon>Agaricomycotina</taxon>
        <taxon>Agaricomycetes</taxon>
        <taxon>Agaricomycetidae</taxon>
        <taxon>Agaricales</taxon>
        <taxon>Fistulinaceae</taxon>
        <taxon>Fistulina</taxon>
    </lineage>
</organism>
<dbReference type="InterPro" id="IPR036882">
    <property type="entry name" value="Alba-like_dom_sf"/>
</dbReference>
<evidence type="ECO:0000256" key="3">
    <source>
        <dbReference type="ARBA" id="ARBA00023242"/>
    </source>
</evidence>
<dbReference type="SUPFAM" id="SSF82704">
    <property type="entry name" value="AlbA-like"/>
    <property type="match status" value="1"/>
</dbReference>
<evidence type="ECO:0000256" key="2">
    <source>
        <dbReference type="ARBA" id="ARBA00022694"/>
    </source>
</evidence>
<dbReference type="GO" id="GO:0000172">
    <property type="term" value="C:ribonuclease MRP complex"/>
    <property type="evidence" value="ECO:0007669"/>
    <property type="project" value="InterPro"/>
</dbReference>
<feature type="non-terminal residue" evidence="5">
    <location>
        <position position="1"/>
    </location>
</feature>
<evidence type="ECO:0000256" key="1">
    <source>
        <dbReference type="ARBA" id="ARBA00004604"/>
    </source>
</evidence>
<dbReference type="OrthoDB" id="416729at2759"/>
<dbReference type="GO" id="GO:0005655">
    <property type="term" value="C:nucleolar ribonuclease P complex"/>
    <property type="evidence" value="ECO:0007669"/>
    <property type="project" value="InterPro"/>
</dbReference>
<feature type="compositionally biased region" description="Polar residues" evidence="4">
    <location>
        <begin position="14"/>
        <end position="24"/>
    </location>
</feature>
<sequence>KRRKLAPQRPFPTVPTSVSATGPRSSHIEGKNFICITRKTKLGAYMRRCKDVILKDGYKTLHLSAMGAAVPLLVQLSVALPPILPYSQDEIHTEVTTGTVEVHDELIPDDDDADITYETRGKSTLNVVLKIGDGKLEGNTASRSQSRKRREK</sequence>
<dbReference type="EMBL" id="KN881851">
    <property type="protein sequence ID" value="KIY48306.1"/>
    <property type="molecule type" value="Genomic_DNA"/>
</dbReference>